<name>A0A8I6YLC2_HORVV</name>
<feature type="transmembrane region" description="Helical" evidence="1">
    <location>
        <begin position="75"/>
        <end position="98"/>
    </location>
</feature>
<keyword evidence="1" id="KW-0472">Membrane</keyword>
<feature type="transmembrane region" description="Helical" evidence="1">
    <location>
        <begin position="12"/>
        <end position="32"/>
    </location>
</feature>
<organism evidence="2 3">
    <name type="scientific">Hordeum vulgare subsp. vulgare</name>
    <name type="common">Domesticated barley</name>
    <dbReference type="NCBI Taxonomy" id="112509"/>
    <lineage>
        <taxon>Eukaryota</taxon>
        <taxon>Viridiplantae</taxon>
        <taxon>Streptophyta</taxon>
        <taxon>Embryophyta</taxon>
        <taxon>Tracheophyta</taxon>
        <taxon>Spermatophyta</taxon>
        <taxon>Magnoliopsida</taxon>
        <taxon>Liliopsida</taxon>
        <taxon>Poales</taxon>
        <taxon>Poaceae</taxon>
        <taxon>BOP clade</taxon>
        <taxon>Pooideae</taxon>
        <taxon>Triticodae</taxon>
        <taxon>Triticeae</taxon>
        <taxon>Hordeinae</taxon>
        <taxon>Hordeum</taxon>
    </lineage>
</organism>
<dbReference type="Proteomes" id="UP000011116">
    <property type="component" value="Chromosome 7H"/>
</dbReference>
<reference evidence="2" key="2">
    <citation type="submission" date="2020-10" db="EMBL/GenBank/DDBJ databases">
        <authorList>
            <person name="Scholz U."/>
            <person name="Mascher M."/>
            <person name="Fiebig A."/>
        </authorList>
    </citation>
    <scope>NUCLEOTIDE SEQUENCE [LARGE SCALE GENOMIC DNA]</scope>
    <source>
        <strain evidence="2">cv. Morex</strain>
    </source>
</reference>
<keyword evidence="1" id="KW-1133">Transmembrane helix</keyword>
<evidence type="ECO:0000256" key="1">
    <source>
        <dbReference type="SAM" id="Phobius"/>
    </source>
</evidence>
<keyword evidence="1" id="KW-0812">Transmembrane</keyword>
<proteinExistence type="predicted"/>
<protein>
    <submittedName>
        <fullName evidence="2">Uncharacterized protein</fullName>
    </submittedName>
</protein>
<reference evidence="3" key="1">
    <citation type="journal article" date="2012" name="Nature">
        <title>A physical, genetic and functional sequence assembly of the barley genome.</title>
        <authorList>
            <consortium name="The International Barley Genome Sequencing Consortium"/>
            <person name="Mayer K.F."/>
            <person name="Waugh R."/>
            <person name="Brown J.W."/>
            <person name="Schulman A."/>
            <person name="Langridge P."/>
            <person name="Platzer M."/>
            <person name="Fincher G.B."/>
            <person name="Muehlbauer G.J."/>
            <person name="Sato K."/>
            <person name="Close T.J."/>
            <person name="Wise R.P."/>
            <person name="Stein N."/>
        </authorList>
    </citation>
    <scope>NUCLEOTIDE SEQUENCE [LARGE SCALE GENOMIC DNA]</scope>
    <source>
        <strain evidence="3">cv. Morex</strain>
    </source>
</reference>
<accession>A0A8I6YLC2</accession>
<dbReference type="EnsemblPlants" id="HORVU.MOREX.r3.7HG0674200.1">
    <property type="protein sequence ID" value="HORVU.MOREX.r3.7HG0674200.1"/>
    <property type="gene ID" value="HORVU.MOREX.r3.7HG0674200"/>
</dbReference>
<dbReference type="AlphaFoldDB" id="A0A8I6YLC2"/>
<reference evidence="2" key="3">
    <citation type="submission" date="2022-01" db="UniProtKB">
        <authorList>
            <consortium name="EnsemblPlants"/>
        </authorList>
    </citation>
    <scope>IDENTIFICATION</scope>
    <source>
        <strain evidence="2">subsp. vulgare</strain>
    </source>
</reference>
<dbReference type="Gramene" id="HORVU.MOREX.r3.7HG0674200.1">
    <property type="protein sequence ID" value="HORVU.MOREX.r3.7HG0674200.1"/>
    <property type="gene ID" value="HORVU.MOREX.r3.7HG0674200"/>
</dbReference>
<evidence type="ECO:0000313" key="3">
    <source>
        <dbReference type="Proteomes" id="UP000011116"/>
    </source>
</evidence>
<keyword evidence="3" id="KW-1185">Reference proteome</keyword>
<evidence type="ECO:0000313" key="2">
    <source>
        <dbReference type="EnsemblPlants" id="HORVU.MOREX.r3.7HG0674200.1"/>
    </source>
</evidence>
<sequence length="104" mass="12115">MFQFLNECLTIQLRTIMVLHLLFWHVLFHHILLHLSLTMDHLDCPNSSLEFHMPQHQFIGYLSLKMQCNVGTTSFTWIGLSMPCLGISSSAARGWWIVSVRMVR</sequence>